<evidence type="ECO:0000256" key="2">
    <source>
        <dbReference type="ARBA" id="ARBA00004496"/>
    </source>
</evidence>
<dbReference type="GO" id="GO:0046872">
    <property type="term" value="F:metal ion binding"/>
    <property type="evidence" value="ECO:0007669"/>
    <property type="project" value="UniProtKB-KW"/>
</dbReference>
<dbReference type="GO" id="GO:0110158">
    <property type="term" value="C:calpain complex"/>
    <property type="evidence" value="ECO:0007669"/>
    <property type="project" value="TreeGrafter"/>
</dbReference>
<organism evidence="8 9">
    <name type="scientific">Eublepharis macularius</name>
    <name type="common">Leopard gecko</name>
    <name type="synonym">Cyrtodactylus macularius</name>
    <dbReference type="NCBI Taxonomy" id="481883"/>
    <lineage>
        <taxon>Eukaryota</taxon>
        <taxon>Metazoa</taxon>
        <taxon>Chordata</taxon>
        <taxon>Craniata</taxon>
        <taxon>Vertebrata</taxon>
        <taxon>Euteleostomi</taxon>
        <taxon>Lepidosauria</taxon>
        <taxon>Squamata</taxon>
        <taxon>Bifurcata</taxon>
        <taxon>Gekkota</taxon>
        <taxon>Eublepharidae</taxon>
        <taxon>Eublepharinae</taxon>
        <taxon>Eublepharis</taxon>
    </lineage>
</organism>
<evidence type="ECO:0000256" key="5">
    <source>
        <dbReference type="ARBA" id="ARBA00022737"/>
    </source>
</evidence>
<evidence type="ECO:0000313" key="9">
    <source>
        <dbReference type="RefSeq" id="XP_054854927.1"/>
    </source>
</evidence>
<evidence type="ECO:0000256" key="1">
    <source>
        <dbReference type="ARBA" id="ARBA00004308"/>
    </source>
</evidence>
<evidence type="ECO:0000256" key="7">
    <source>
        <dbReference type="ARBA" id="ARBA00023136"/>
    </source>
</evidence>
<dbReference type="PANTHER" id="PTHR46735">
    <property type="entry name" value="CALPAIN, SMALL SUBUNIT 1 A-RELATED"/>
    <property type="match status" value="1"/>
</dbReference>
<proteinExistence type="predicted"/>
<keyword evidence="4" id="KW-0479">Metal-binding</keyword>
<evidence type="ECO:0000256" key="6">
    <source>
        <dbReference type="ARBA" id="ARBA00022837"/>
    </source>
</evidence>
<keyword evidence="3" id="KW-0963">Cytoplasm</keyword>
<evidence type="ECO:0000256" key="4">
    <source>
        <dbReference type="ARBA" id="ARBA00022723"/>
    </source>
</evidence>
<keyword evidence="6" id="KW-0106">Calcium</keyword>
<dbReference type="AlphaFoldDB" id="A0AA97LKB6"/>
<evidence type="ECO:0000313" key="8">
    <source>
        <dbReference type="Proteomes" id="UP001190640"/>
    </source>
</evidence>
<evidence type="ECO:0000256" key="3">
    <source>
        <dbReference type="ARBA" id="ARBA00022490"/>
    </source>
</evidence>
<accession>A0AA97LKB6</accession>
<keyword evidence="5" id="KW-0677">Repeat</keyword>
<dbReference type="KEGG" id="emc:129342992"/>
<keyword evidence="8" id="KW-1185">Reference proteome</keyword>
<name>A0AA97LKB6_EUBMA</name>
<keyword evidence="7" id="KW-0472">Membrane</keyword>
<dbReference type="Gene3D" id="1.10.238.10">
    <property type="entry name" value="EF-hand"/>
    <property type="match status" value="1"/>
</dbReference>
<dbReference type="GO" id="GO:0012505">
    <property type="term" value="C:endomembrane system"/>
    <property type="evidence" value="ECO:0007669"/>
    <property type="project" value="UniProtKB-SubCell"/>
</dbReference>
<dbReference type="GeneID" id="129342992"/>
<gene>
    <name evidence="9" type="primary">LOC129342992</name>
</gene>
<dbReference type="Proteomes" id="UP001190640">
    <property type="component" value="Chromosome 15"/>
</dbReference>
<dbReference type="RefSeq" id="XP_054854927.1">
    <property type="nucleotide sequence ID" value="XM_054998952.1"/>
</dbReference>
<protein>
    <submittedName>
        <fullName evidence="9">Calpain-12-like</fullName>
    </submittedName>
</protein>
<dbReference type="InterPro" id="IPR011992">
    <property type="entry name" value="EF-hand-dom_pair"/>
</dbReference>
<dbReference type="SUPFAM" id="SSF47473">
    <property type="entry name" value="EF-hand"/>
    <property type="match status" value="1"/>
</dbReference>
<sequence length="92" mass="10412">MDRSGTMNSNEMQLALDAAGFHLNNQTTMALVQKYGNPWFQTDFDDFVSLLVHLAAIFQRCKDQDSNGDGVIYMTQEEWMELVTSPNSEEAT</sequence>
<dbReference type="PANTHER" id="PTHR46735:SF3">
    <property type="entry name" value="CALPAIN SMALL SUBUNIT 1-RELATED"/>
    <property type="match status" value="1"/>
</dbReference>
<reference evidence="9" key="1">
    <citation type="submission" date="2025-08" db="UniProtKB">
        <authorList>
            <consortium name="RefSeq"/>
        </authorList>
    </citation>
    <scope>IDENTIFICATION</scope>
    <source>
        <tissue evidence="9">Blood</tissue>
    </source>
</reference>
<comment type="subcellular location">
    <subcellularLocation>
        <location evidence="2">Cytoplasm</location>
    </subcellularLocation>
    <subcellularLocation>
        <location evidence="1">Endomembrane system</location>
    </subcellularLocation>
</comment>